<name>A0AAN8K742_PATCE</name>
<comment type="caution">
    <text evidence="2">The sequence shown here is derived from an EMBL/GenBank/DDBJ whole genome shotgun (WGS) entry which is preliminary data.</text>
</comment>
<dbReference type="InterPro" id="IPR005135">
    <property type="entry name" value="Endo/exonuclease/phosphatase"/>
</dbReference>
<accession>A0AAN8K742</accession>
<dbReference type="Gene3D" id="3.60.10.10">
    <property type="entry name" value="Endonuclease/exonuclease/phosphatase"/>
    <property type="match status" value="1"/>
</dbReference>
<dbReference type="Pfam" id="PF03372">
    <property type="entry name" value="Exo_endo_phos"/>
    <property type="match status" value="1"/>
</dbReference>
<dbReference type="SUPFAM" id="SSF56219">
    <property type="entry name" value="DNase I-like"/>
    <property type="match status" value="1"/>
</dbReference>
<dbReference type="AlphaFoldDB" id="A0AAN8K742"/>
<reference evidence="2 3" key="1">
    <citation type="submission" date="2024-01" db="EMBL/GenBank/DDBJ databases">
        <title>The genome of the rayed Mediterranean limpet Patella caerulea (Linnaeus, 1758).</title>
        <authorList>
            <person name="Anh-Thu Weber A."/>
            <person name="Halstead-Nussloch G."/>
        </authorList>
    </citation>
    <scope>NUCLEOTIDE SEQUENCE [LARGE SCALE GENOMIC DNA]</scope>
    <source>
        <strain evidence="2">AATW-2023a</strain>
        <tissue evidence="2">Whole specimen</tissue>
    </source>
</reference>
<keyword evidence="3" id="KW-1185">Reference proteome</keyword>
<dbReference type="EMBL" id="JAZGQO010000002">
    <property type="protein sequence ID" value="KAK6189688.1"/>
    <property type="molecule type" value="Genomic_DNA"/>
</dbReference>
<dbReference type="PANTHER" id="PTHR46670:SF3">
    <property type="entry name" value="ENDONUCLEASE_EXONUCLEASE_PHOSPHATASE DOMAIN-CONTAINING PROTEIN"/>
    <property type="match status" value="1"/>
</dbReference>
<evidence type="ECO:0000313" key="3">
    <source>
        <dbReference type="Proteomes" id="UP001347796"/>
    </source>
</evidence>
<feature type="domain" description="Endonuclease/exonuclease/phosphatase" evidence="1">
    <location>
        <begin position="141"/>
        <end position="350"/>
    </location>
</feature>
<dbReference type="PANTHER" id="PTHR46670">
    <property type="entry name" value="ENDO/EXONUCLEASE/PHOSPHATASE DOMAIN-CONTAINING PROTEIN"/>
    <property type="match status" value="1"/>
</dbReference>
<organism evidence="2 3">
    <name type="scientific">Patella caerulea</name>
    <name type="common">Rayed Mediterranean limpet</name>
    <dbReference type="NCBI Taxonomy" id="87958"/>
    <lineage>
        <taxon>Eukaryota</taxon>
        <taxon>Metazoa</taxon>
        <taxon>Spiralia</taxon>
        <taxon>Lophotrochozoa</taxon>
        <taxon>Mollusca</taxon>
        <taxon>Gastropoda</taxon>
        <taxon>Patellogastropoda</taxon>
        <taxon>Patelloidea</taxon>
        <taxon>Patellidae</taxon>
        <taxon>Patella</taxon>
    </lineage>
</organism>
<dbReference type="Proteomes" id="UP001347796">
    <property type="component" value="Unassembled WGS sequence"/>
</dbReference>
<dbReference type="InterPro" id="IPR036691">
    <property type="entry name" value="Endo/exonu/phosph_ase_sf"/>
</dbReference>
<sequence>MTIRTIPNNSSLIYSSQELLQLRNNVTKYDSNNIYNEIKVIASSILKHKPTRRKPKYHIPTLITSRVDTQLKDSCNKSNSENLIHIELLESPDFKQNTITTVVDVFQRHDQFLETIRQPTYTSVKLTSSYDISKCLNFTLWNARSLGCKIDSLCASIISNQTDVCLISESWITDKNGTFVDACFKSSISGFSVYHVPRCRRKGGGLAMLSRSNLRVKKNKPDTYTSMEVMDYNIYSGNDLLHIVLIYRPPYSKAHKITVKTFLCEFGSLMESAMTSAGRLIVAGDINIHVDDTNNTEGRQFIDLFTSLGLVQHVVGPTHTIGHTLDLVLTRAEDVCVTNFVIDRSLPSDHASVHFTSTVHRPPLTKIFKEHRSLADLDITSLKVFKMILRDRYGIRAQPFEITFFDQVSNKAYIPSYL</sequence>
<protein>
    <recommendedName>
        <fullName evidence="1">Endonuclease/exonuclease/phosphatase domain-containing protein</fullName>
    </recommendedName>
</protein>
<evidence type="ECO:0000313" key="2">
    <source>
        <dbReference type="EMBL" id="KAK6189688.1"/>
    </source>
</evidence>
<proteinExistence type="predicted"/>
<evidence type="ECO:0000259" key="1">
    <source>
        <dbReference type="Pfam" id="PF03372"/>
    </source>
</evidence>
<dbReference type="GO" id="GO:0003824">
    <property type="term" value="F:catalytic activity"/>
    <property type="evidence" value="ECO:0007669"/>
    <property type="project" value="InterPro"/>
</dbReference>
<gene>
    <name evidence="2" type="ORF">SNE40_001690</name>
</gene>